<dbReference type="EMBL" id="JARJCM010000122">
    <property type="protein sequence ID" value="KAJ7027579.1"/>
    <property type="molecule type" value="Genomic_DNA"/>
</dbReference>
<feature type="compositionally biased region" description="Basic and acidic residues" evidence="1">
    <location>
        <begin position="532"/>
        <end position="546"/>
    </location>
</feature>
<evidence type="ECO:0000256" key="1">
    <source>
        <dbReference type="SAM" id="MobiDB-lite"/>
    </source>
</evidence>
<gene>
    <name evidence="2" type="ORF">C8F04DRAFT_1189385</name>
</gene>
<keyword evidence="3" id="KW-1185">Reference proteome</keyword>
<feature type="region of interest" description="Disordered" evidence="1">
    <location>
        <begin position="516"/>
        <end position="548"/>
    </location>
</feature>
<evidence type="ECO:0000313" key="3">
    <source>
        <dbReference type="Proteomes" id="UP001218188"/>
    </source>
</evidence>
<reference evidence="2" key="1">
    <citation type="submission" date="2023-03" db="EMBL/GenBank/DDBJ databases">
        <title>Massive genome expansion in bonnet fungi (Mycena s.s.) driven by repeated elements and novel gene families across ecological guilds.</title>
        <authorList>
            <consortium name="Lawrence Berkeley National Laboratory"/>
            <person name="Harder C.B."/>
            <person name="Miyauchi S."/>
            <person name="Viragh M."/>
            <person name="Kuo A."/>
            <person name="Thoen E."/>
            <person name="Andreopoulos B."/>
            <person name="Lu D."/>
            <person name="Skrede I."/>
            <person name="Drula E."/>
            <person name="Henrissat B."/>
            <person name="Morin E."/>
            <person name="Kohler A."/>
            <person name="Barry K."/>
            <person name="LaButti K."/>
            <person name="Morin E."/>
            <person name="Salamov A."/>
            <person name="Lipzen A."/>
            <person name="Mereny Z."/>
            <person name="Hegedus B."/>
            <person name="Baldrian P."/>
            <person name="Stursova M."/>
            <person name="Weitz H."/>
            <person name="Taylor A."/>
            <person name="Grigoriev I.V."/>
            <person name="Nagy L.G."/>
            <person name="Martin F."/>
            <person name="Kauserud H."/>
        </authorList>
    </citation>
    <scope>NUCLEOTIDE SEQUENCE</scope>
    <source>
        <strain evidence="2">CBHHK200</strain>
    </source>
</reference>
<feature type="compositionally biased region" description="Low complexity" evidence="1">
    <location>
        <begin position="521"/>
        <end position="531"/>
    </location>
</feature>
<name>A0AAD6X0B1_9AGAR</name>
<proteinExistence type="predicted"/>
<dbReference type="Proteomes" id="UP001218188">
    <property type="component" value="Unassembled WGS sequence"/>
</dbReference>
<organism evidence="2 3">
    <name type="scientific">Mycena alexandri</name>
    <dbReference type="NCBI Taxonomy" id="1745969"/>
    <lineage>
        <taxon>Eukaryota</taxon>
        <taxon>Fungi</taxon>
        <taxon>Dikarya</taxon>
        <taxon>Basidiomycota</taxon>
        <taxon>Agaricomycotina</taxon>
        <taxon>Agaricomycetes</taxon>
        <taxon>Agaricomycetidae</taxon>
        <taxon>Agaricales</taxon>
        <taxon>Marasmiineae</taxon>
        <taxon>Mycenaceae</taxon>
        <taxon>Mycena</taxon>
    </lineage>
</organism>
<accession>A0AAD6X0B1</accession>
<protein>
    <submittedName>
        <fullName evidence="2">Uncharacterized protein</fullName>
    </submittedName>
</protein>
<dbReference type="AlphaFoldDB" id="A0AAD6X0B1"/>
<sequence>MSRSNIPSKILRAQRIQSSRVFLDLEAKTADHEDEEEDDFEDDWDGFLDRRAFADDINPRPVVVALMDDVGPSAEEEAKAIRALTQRKDGSRASPPRRKFHSAVKSVTAPATMRGSVYVETDDAAAVSYLHSRVAFVLQHFPPEHVPVADYVFRGLGSNGRDHIVVDSRGSKTQDPYRCCYELWLVPSIVPSETFEDPFDFNVTQSHSTVLSRRIRVLTIKELEHFAAIHLFFDGSPPINGEALYQSLQSSKSLLRHNCEAIRGDQVHVIAGERIGCVGTVLTVDHLKLTVEFFSPPRTKEEIARDLVDIIRGKRQAQQGWIISIDWAVRVASVFDIELLFLKPTSHDFRLAVPSVIGPPAKKKVKVGLAVDRMANMEVRIGGKHHLSGVFGTIITQQPRPLYGMGNDRRKGGTVRKSTFNVSLSNDIGSTGLPVRQFLRTLVPARLALRKSHERQLAETIEPALREDVWHGSMDLGSTSWTHPSVAIDERDRAESSTSVHNVFVARADAPLNVLGPPAPSVSVQVPSTPSSRREKAASDPTREMDNYGLPGGQLPGHWLMQTCLCGHTLDIVVRNSQRSHRGKYEGKIGTLLIPDGKKICMGNRDNSLEVRIDNASALVRPFELWNIFPLTTTEFEGRISAQEAVSVFDVCGAWVIVIGPDKRGDVEHVGKFGKIVLGGWVLVDEVHYVEVEPWSICRSDPFPRFKLEAVSMDLDKQIARRAAFWGYPAPDQGQRERLIHSLQPSTGKSSHN</sequence>
<comment type="caution">
    <text evidence="2">The sequence shown here is derived from an EMBL/GenBank/DDBJ whole genome shotgun (WGS) entry which is preliminary data.</text>
</comment>
<evidence type="ECO:0000313" key="2">
    <source>
        <dbReference type="EMBL" id="KAJ7027579.1"/>
    </source>
</evidence>